<keyword evidence="8 12" id="KW-0798">TonB box</keyword>
<dbReference type="AlphaFoldDB" id="A0A418M721"/>
<comment type="caution">
    <text evidence="15">The sequence shown here is derived from an EMBL/GenBank/DDBJ whole genome shotgun (WGS) entry which is preliminary data.</text>
</comment>
<dbReference type="Pfam" id="PF07715">
    <property type="entry name" value="Plug"/>
    <property type="match status" value="1"/>
</dbReference>
<feature type="domain" description="TonB-dependent receptor plug" evidence="14">
    <location>
        <begin position="119"/>
        <end position="224"/>
    </location>
</feature>
<keyword evidence="7" id="KW-0406">Ion transport</keyword>
<reference evidence="15 16" key="1">
    <citation type="submission" date="2018-08" db="EMBL/GenBank/DDBJ databases">
        <title>Fibrisoma montanum sp. nov., isolated from Danxia mountain soil.</title>
        <authorList>
            <person name="Huang Y."/>
        </authorList>
    </citation>
    <scope>NUCLEOTIDE SEQUENCE [LARGE SCALE GENOMIC DNA]</scope>
    <source>
        <strain evidence="15 16">HYT19</strain>
    </source>
</reference>
<dbReference type="OrthoDB" id="9775095at2"/>
<evidence type="ECO:0000256" key="10">
    <source>
        <dbReference type="ARBA" id="ARBA00023237"/>
    </source>
</evidence>
<dbReference type="PANTHER" id="PTHR32552:SF81">
    <property type="entry name" value="TONB-DEPENDENT OUTER MEMBRANE RECEPTOR"/>
    <property type="match status" value="1"/>
</dbReference>
<gene>
    <name evidence="15" type="ORF">DYU11_19610</name>
</gene>
<dbReference type="Gene3D" id="2.60.40.1120">
    <property type="entry name" value="Carboxypeptidase-like, regulatory domain"/>
    <property type="match status" value="1"/>
</dbReference>
<evidence type="ECO:0000256" key="2">
    <source>
        <dbReference type="ARBA" id="ARBA00022448"/>
    </source>
</evidence>
<keyword evidence="15" id="KW-0675">Receptor</keyword>
<keyword evidence="2 11" id="KW-0813">Transport</keyword>
<comment type="similarity">
    <text evidence="11 12">Belongs to the TonB-dependent receptor family.</text>
</comment>
<protein>
    <submittedName>
        <fullName evidence="15">TonB-dependent receptor</fullName>
    </submittedName>
</protein>
<dbReference type="EMBL" id="QXED01000005">
    <property type="protein sequence ID" value="RIV21606.1"/>
    <property type="molecule type" value="Genomic_DNA"/>
</dbReference>
<keyword evidence="9 11" id="KW-0472">Membrane</keyword>
<evidence type="ECO:0000256" key="3">
    <source>
        <dbReference type="ARBA" id="ARBA00022452"/>
    </source>
</evidence>
<evidence type="ECO:0000313" key="16">
    <source>
        <dbReference type="Proteomes" id="UP000283523"/>
    </source>
</evidence>
<dbReference type="InterPro" id="IPR000531">
    <property type="entry name" value="Beta-barrel_TonB"/>
</dbReference>
<keyword evidence="10 11" id="KW-0998">Cell outer membrane</keyword>
<evidence type="ECO:0000259" key="13">
    <source>
        <dbReference type="Pfam" id="PF00593"/>
    </source>
</evidence>
<keyword evidence="3 11" id="KW-1134">Transmembrane beta strand</keyword>
<name>A0A418M721_9BACT</name>
<evidence type="ECO:0000256" key="8">
    <source>
        <dbReference type="ARBA" id="ARBA00023077"/>
    </source>
</evidence>
<evidence type="ECO:0000256" key="6">
    <source>
        <dbReference type="ARBA" id="ARBA00023004"/>
    </source>
</evidence>
<accession>A0A418M721</accession>
<sequence>MRHLFFFVLTTVTLSTAWGQNSGTITGTVRGASGETMPGVTIVLDDSRLGTTTDESGRYLLRNVPTGRHDLQASFVGFQTFRQSVTVNGAERLDITLAENPSQLSEVIVSTQKRAESILDVPIAIAAVDGNFLKRQRIQELDVLSNYIPGLQVQLQSPNNPGFVIRGVTSDDGDSRAQARVSVFQDGVQISRSRGAVVELFDMERVEVAKGPQGTLFGRGAQIGAVHLIQNKARNNQSGEVQLSYGNYNALYAQGFINQPVVKDKLFVRVAGVASKRDGFIENISGGTLNGKGTYAGRLALRYLPGTRSTLDLLVNYQYDDYPGTSFKSGRYTPRGGTTDPNTAADLEQGTNLFIRRKVFGTTLLWNQQLTNRLSLNSISAYRWFNSHENFDADGTVAPALFLAEFADSRQWSQEFRLNYQNEGRFSGFAGVSVFSEDNAQRVSLVTDERSILALYTALINQSVPTIPVIPIVFPNGTPNLTLTSAVLNPLLPPQVPRPLPPLKTRHEEAYANYGQNTAYELFADGTYQVTPRLSLSAGIRGTYESQTGGYQADPAAAPSLIGLLVNNFPNILSRPTQGRYSVTKDYFSAVGRLVLDYKIGNQKAYVSLSRGRRPGVIQVSAIDTTLLRPETVMSYEIGYKGAALANRLQYDLAAYFYDWNNFQSTSIVLQQGQLRALSTDAGSARSFGAEVGLRYNVFRNSLLYGSYSYIDGKFNDTDQEGRQQQFAGNRFRLTPMNQMALGADLNFPVQSRFSIYFRPNYTYKSKVFFENTNQANLVQEGYGLVNLNTGVELGAKPRVMVGFFGKNLLDQNYIIDAGNTGNAFGIPTFIAGPPRFVGAEVRVSF</sequence>
<comment type="subcellular location">
    <subcellularLocation>
        <location evidence="1 11">Cell outer membrane</location>
        <topology evidence="1 11">Multi-pass membrane protein</topology>
    </subcellularLocation>
</comment>
<dbReference type="SUPFAM" id="SSF56935">
    <property type="entry name" value="Porins"/>
    <property type="match status" value="1"/>
</dbReference>
<evidence type="ECO:0000256" key="11">
    <source>
        <dbReference type="PROSITE-ProRule" id="PRU01360"/>
    </source>
</evidence>
<keyword evidence="16" id="KW-1185">Reference proteome</keyword>
<evidence type="ECO:0000256" key="1">
    <source>
        <dbReference type="ARBA" id="ARBA00004571"/>
    </source>
</evidence>
<organism evidence="15 16">
    <name type="scientific">Fibrisoma montanum</name>
    <dbReference type="NCBI Taxonomy" id="2305895"/>
    <lineage>
        <taxon>Bacteria</taxon>
        <taxon>Pseudomonadati</taxon>
        <taxon>Bacteroidota</taxon>
        <taxon>Cytophagia</taxon>
        <taxon>Cytophagales</taxon>
        <taxon>Spirosomataceae</taxon>
        <taxon>Fibrisoma</taxon>
    </lineage>
</organism>
<dbReference type="Pfam" id="PF00593">
    <property type="entry name" value="TonB_dep_Rec_b-barrel"/>
    <property type="match status" value="1"/>
</dbReference>
<dbReference type="GO" id="GO:0009279">
    <property type="term" value="C:cell outer membrane"/>
    <property type="evidence" value="ECO:0007669"/>
    <property type="project" value="UniProtKB-SubCell"/>
</dbReference>
<dbReference type="InterPro" id="IPR008969">
    <property type="entry name" value="CarboxyPept-like_regulatory"/>
</dbReference>
<proteinExistence type="inferred from homology"/>
<dbReference type="Pfam" id="PF13715">
    <property type="entry name" value="CarbopepD_reg_2"/>
    <property type="match status" value="1"/>
</dbReference>
<dbReference type="PROSITE" id="PS52016">
    <property type="entry name" value="TONB_DEPENDENT_REC_3"/>
    <property type="match status" value="1"/>
</dbReference>
<dbReference type="PANTHER" id="PTHR32552">
    <property type="entry name" value="FERRICHROME IRON RECEPTOR-RELATED"/>
    <property type="match status" value="1"/>
</dbReference>
<dbReference type="Proteomes" id="UP000283523">
    <property type="component" value="Unassembled WGS sequence"/>
</dbReference>
<dbReference type="InterPro" id="IPR012910">
    <property type="entry name" value="Plug_dom"/>
</dbReference>
<evidence type="ECO:0000256" key="7">
    <source>
        <dbReference type="ARBA" id="ARBA00023065"/>
    </source>
</evidence>
<dbReference type="RefSeq" id="WP_119669397.1">
    <property type="nucleotide sequence ID" value="NZ_QXED01000005.1"/>
</dbReference>
<dbReference type="InterPro" id="IPR039426">
    <property type="entry name" value="TonB-dep_rcpt-like"/>
</dbReference>
<keyword evidence="4" id="KW-0410">Iron transport</keyword>
<evidence type="ECO:0000256" key="5">
    <source>
        <dbReference type="ARBA" id="ARBA00022692"/>
    </source>
</evidence>
<dbReference type="SUPFAM" id="SSF49464">
    <property type="entry name" value="Carboxypeptidase regulatory domain-like"/>
    <property type="match status" value="1"/>
</dbReference>
<evidence type="ECO:0000259" key="14">
    <source>
        <dbReference type="Pfam" id="PF07715"/>
    </source>
</evidence>
<dbReference type="Gene3D" id="2.40.170.20">
    <property type="entry name" value="TonB-dependent receptor, beta-barrel domain"/>
    <property type="match status" value="2"/>
</dbReference>
<evidence type="ECO:0000256" key="12">
    <source>
        <dbReference type="RuleBase" id="RU003357"/>
    </source>
</evidence>
<evidence type="ECO:0000256" key="4">
    <source>
        <dbReference type="ARBA" id="ARBA00022496"/>
    </source>
</evidence>
<feature type="domain" description="TonB-dependent receptor-like beta-barrel" evidence="13">
    <location>
        <begin position="313"/>
        <end position="809"/>
    </location>
</feature>
<dbReference type="InterPro" id="IPR036942">
    <property type="entry name" value="Beta-barrel_TonB_sf"/>
</dbReference>
<evidence type="ECO:0000256" key="9">
    <source>
        <dbReference type="ARBA" id="ARBA00023136"/>
    </source>
</evidence>
<keyword evidence="5 11" id="KW-0812">Transmembrane</keyword>
<keyword evidence="6" id="KW-0408">Iron</keyword>
<evidence type="ECO:0000313" key="15">
    <source>
        <dbReference type="EMBL" id="RIV21606.1"/>
    </source>
</evidence>
<dbReference type="GO" id="GO:0006826">
    <property type="term" value="P:iron ion transport"/>
    <property type="evidence" value="ECO:0007669"/>
    <property type="project" value="UniProtKB-KW"/>
</dbReference>